<dbReference type="InterPro" id="IPR015050">
    <property type="entry name" value="BofC_C"/>
</dbReference>
<dbReference type="AlphaFoldDB" id="A0AAW3JVL3"/>
<reference evidence="3 4" key="1">
    <citation type="submission" date="2015-10" db="EMBL/GenBank/DDBJ databases">
        <title>Butyribacter intestini gen. nov., sp. nov., a butyric acid-producing bacterium of the family Lachnospiraceae isolated from the human faeces.</title>
        <authorList>
            <person name="Zou Y."/>
            <person name="Xue W."/>
            <person name="Luo G."/>
            <person name="Lv M."/>
        </authorList>
    </citation>
    <scope>NUCLEOTIDE SEQUENCE [LARGE SCALE GENOMIC DNA]</scope>
    <source>
        <strain evidence="3 4">TF01-11</strain>
    </source>
</reference>
<organism evidence="3 4">
    <name type="scientific">Butyribacter intestini</name>
    <dbReference type="NCBI Taxonomy" id="1703332"/>
    <lineage>
        <taxon>Bacteria</taxon>
        <taxon>Bacillati</taxon>
        <taxon>Bacillota</taxon>
        <taxon>Clostridia</taxon>
        <taxon>Lachnospirales</taxon>
        <taxon>Lachnospiraceae</taxon>
        <taxon>Butyribacter</taxon>
    </lineage>
</organism>
<dbReference type="Pfam" id="PF08955">
    <property type="entry name" value="BofC_C"/>
    <property type="match status" value="1"/>
</dbReference>
<keyword evidence="1" id="KW-1133">Transmembrane helix</keyword>
<dbReference type="Proteomes" id="UP000050833">
    <property type="component" value="Unassembled WGS sequence"/>
</dbReference>
<name>A0AAW3JVL3_9FIRM</name>
<proteinExistence type="predicted"/>
<comment type="caution">
    <text evidence="3">The sequence shown here is derived from an EMBL/GenBank/DDBJ whole genome shotgun (WGS) entry which is preliminary data.</text>
</comment>
<evidence type="ECO:0000256" key="1">
    <source>
        <dbReference type="SAM" id="Phobius"/>
    </source>
</evidence>
<feature type="transmembrane region" description="Helical" evidence="1">
    <location>
        <begin position="12"/>
        <end position="31"/>
    </location>
</feature>
<keyword evidence="1" id="KW-0472">Membrane</keyword>
<gene>
    <name evidence="3" type="ORF">APZ18_05540</name>
</gene>
<evidence type="ECO:0000313" key="4">
    <source>
        <dbReference type="Proteomes" id="UP000050833"/>
    </source>
</evidence>
<keyword evidence="1" id="KW-0812">Transmembrane</keyword>
<evidence type="ECO:0000259" key="2">
    <source>
        <dbReference type="Pfam" id="PF08955"/>
    </source>
</evidence>
<keyword evidence="4" id="KW-1185">Reference proteome</keyword>
<evidence type="ECO:0000313" key="3">
    <source>
        <dbReference type="EMBL" id="KQC86629.1"/>
    </source>
</evidence>
<dbReference type="RefSeq" id="WP_055942387.1">
    <property type="nucleotide sequence ID" value="NZ_JAQDCV010000001.1"/>
</dbReference>
<dbReference type="EMBL" id="LLKB01000001">
    <property type="protein sequence ID" value="KQC86629.1"/>
    <property type="molecule type" value="Genomic_DNA"/>
</dbReference>
<sequence length="231" mass="26368">MSRDFNGSYVRKAGLICGFLIVIAASNFISYRSAVKKLEKMSQKSETYITSQMKDYTDAKVKQYYNKIKDSSGSESVTAGTKNNDKLTVQTIYQVEKYDSAKDISSAEYRNLPEKLVGMNKEQVEAYCHDYMNNMSADEFLAGLQSMGVVSFSSDRLVIKKIYDQTKIKYKYYLIAIDGEVVVYYGDKKTIFDYTGIKTSRLDKKERNALKKGVEVKDEDELYGILENYSS</sequence>
<protein>
    <recommendedName>
        <fullName evidence="2">Bypass of forespore C C-terminal domain-containing protein</fullName>
    </recommendedName>
</protein>
<feature type="domain" description="Bypass of forespore C C-terminal" evidence="2">
    <location>
        <begin position="172"/>
        <end position="230"/>
    </location>
</feature>
<accession>A0AAW3JVL3</accession>